<dbReference type="PANTHER" id="PTHR12263:SF0">
    <property type="entry name" value="V-TYPE PROTON ATPASE SUBUNIT"/>
    <property type="match status" value="1"/>
</dbReference>
<keyword evidence="8 9" id="KW-0472">Membrane</keyword>
<evidence type="ECO:0000256" key="1">
    <source>
        <dbReference type="ARBA" id="ARBA00004127"/>
    </source>
</evidence>
<dbReference type="Proteomes" id="UP000005220">
    <property type="component" value="Chromosome 9"/>
</dbReference>
<dbReference type="GeneID" id="13883643"/>
<organism evidence="10 11">
    <name type="scientific">Kazachstania africana (strain ATCC 22294 / BCRC 22015 / CBS 2517 / CECT 1963 / NBRC 1671 / NRRL Y-8276)</name>
    <name type="common">Yeast</name>
    <name type="synonym">Kluyveromyces africanus</name>
    <dbReference type="NCBI Taxonomy" id="1071382"/>
    <lineage>
        <taxon>Eukaryota</taxon>
        <taxon>Fungi</taxon>
        <taxon>Dikarya</taxon>
        <taxon>Ascomycota</taxon>
        <taxon>Saccharomycotina</taxon>
        <taxon>Saccharomycetes</taxon>
        <taxon>Saccharomycetales</taxon>
        <taxon>Saccharomycetaceae</taxon>
        <taxon>Kazachstania</taxon>
    </lineage>
</organism>
<dbReference type="GO" id="GO:0000329">
    <property type="term" value="C:fungal-type vacuole membrane"/>
    <property type="evidence" value="ECO:0007669"/>
    <property type="project" value="EnsemblFungi"/>
</dbReference>
<dbReference type="eggNOG" id="ENOG502S76V">
    <property type="taxonomic scope" value="Eukaryota"/>
</dbReference>
<keyword evidence="11" id="KW-1185">Reference proteome</keyword>
<evidence type="ECO:0000256" key="2">
    <source>
        <dbReference type="ARBA" id="ARBA00008328"/>
    </source>
</evidence>
<dbReference type="Pfam" id="PF05493">
    <property type="entry name" value="ATP_synt_H"/>
    <property type="match status" value="1"/>
</dbReference>
<dbReference type="FunCoup" id="H2B057">
    <property type="interactions" value="109"/>
</dbReference>
<dbReference type="GO" id="GO:0046961">
    <property type="term" value="F:proton-transporting ATPase activity, rotational mechanism"/>
    <property type="evidence" value="ECO:0007669"/>
    <property type="project" value="EnsemblFungi"/>
</dbReference>
<name>H2B057_KAZAF</name>
<dbReference type="HOGENOM" id="CLU_170555_1_0_1"/>
<sequence>MSFYTVVGVLLVVVISSCIFWTIAPKENQTVWRSTVILSMAMMYLMWAITYLCQLHPLVFPRRSDMRAE</sequence>
<comment type="subcellular location">
    <subcellularLocation>
        <location evidence="1">Endomembrane system</location>
        <topology evidence="1">Multi-pass membrane protein</topology>
    </subcellularLocation>
</comment>
<evidence type="ECO:0000313" key="10">
    <source>
        <dbReference type="EMBL" id="CCF60007.1"/>
    </source>
</evidence>
<evidence type="ECO:0000256" key="9">
    <source>
        <dbReference type="SAM" id="Phobius"/>
    </source>
</evidence>
<comment type="similarity">
    <text evidence="2">Belongs to the V-ATPase e1/e2 subunit family.</text>
</comment>
<dbReference type="GO" id="GO:0012505">
    <property type="term" value="C:endomembrane system"/>
    <property type="evidence" value="ECO:0007669"/>
    <property type="project" value="UniProtKB-SubCell"/>
</dbReference>
<dbReference type="STRING" id="1071382.H2B057"/>
<accession>H2B057</accession>
<evidence type="ECO:0000256" key="4">
    <source>
        <dbReference type="ARBA" id="ARBA00022692"/>
    </source>
</evidence>
<dbReference type="InParanoid" id="H2B057"/>
<dbReference type="PANTHER" id="PTHR12263">
    <property type="entry name" value="VACUOLAR ATP SYNTHASE SUBUNIT H"/>
    <property type="match status" value="1"/>
</dbReference>
<dbReference type="GO" id="GO:0000220">
    <property type="term" value="C:vacuolar proton-transporting V-type ATPase, V0 domain"/>
    <property type="evidence" value="ECO:0007669"/>
    <property type="project" value="EnsemblFungi"/>
</dbReference>
<dbReference type="GO" id="GO:0000032">
    <property type="term" value="P:cell wall mannoprotein biosynthetic process"/>
    <property type="evidence" value="ECO:0007669"/>
    <property type="project" value="EnsemblFungi"/>
</dbReference>
<reference evidence="10 11" key="1">
    <citation type="journal article" date="2011" name="Proc. Natl. Acad. Sci. U.S.A.">
        <title>Evolutionary erosion of yeast sex chromosomes by mating-type switching accidents.</title>
        <authorList>
            <person name="Gordon J.L."/>
            <person name="Armisen D."/>
            <person name="Proux-Wera E."/>
            <person name="Oheigeartaigh S.S."/>
            <person name="Byrne K.P."/>
            <person name="Wolfe K.H."/>
        </authorList>
    </citation>
    <scope>NUCLEOTIDE SEQUENCE [LARGE SCALE GENOMIC DNA]</scope>
    <source>
        <strain evidence="11">ATCC 22294 / BCRC 22015 / CBS 2517 / CECT 1963 / NBRC 1671 / NRRL Y-8276</strain>
    </source>
</reference>
<evidence type="ECO:0000256" key="8">
    <source>
        <dbReference type="ARBA" id="ARBA00023136"/>
    </source>
</evidence>
<dbReference type="RefSeq" id="XP_003959142.1">
    <property type="nucleotide sequence ID" value="XM_003959093.1"/>
</dbReference>
<evidence type="ECO:0000256" key="7">
    <source>
        <dbReference type="ARBA" id="ARBA00023065"/>
    </source>
</evidence>
<evidence type="ECO:0000313" key="11">
    <source>
        <dbReference type="Proteomes" id="UP000005220"/>
    </source>
</evidence>
<evidence type="ECO:0008006" key="12">
    <source>
        <dbReference type="Google" id="ProtNLM"/>
    </source>
</evidence>
<dbReference type="KEGG" id="kaf:KAFR_0I02280"/>
<dbReference type="EMBL" id="HE650829">
    <property type="protein sequence ID" value="CCF60007.1"/>
    <property type="molecule type" value="Genomic_DNA"/>
</dbReference>
<dbReference type="GO" id="GO:0007035">
    <property type="term" value="P:vacuolar acidification"/>
    <property type="evidence" value="ECO:0007669"/>
    <property type="project" value="EnsemblFungi"/>
</dbReference>
<feature type="transmembrane region" description="Helical" evidence="9">
    <location>
        <begin position="36"/>
        <end position="59"/>
    </location>
</feature>
<proteinExistence type="inferred from homology"/>
<protein>
    <recommendedName>
        <fullName evidence="12">V-type proton ATPase subunit</fullName>
    </recommendedName>
</protein>
<dbReference type="GO" id="GO:0065003">
    <property type="term" value="P:protein-containing complex assembly"/>
    <property type="evidence" value="ECO:0007669"/>
    <property type="project" value="EnsemblFungi"/>
</dbReference>
<dbReference type="InterPro" id="IPR008389">
    <property type="entry name" value="ATPase_V0-cplx_e1/e2_su"/>
</dbReference>
<evidence type="ECO:0000256" key="3">
    <source>
        <dbReference type="ARBA" id="ARBA00022448"/>
    </source>
</evidence>
<keyword evidence="4 9" id="KW-0812">Transmembrane</keyword>
<evidence type="ECO:0000256" key="6">
    <source>
        <dbReference type="ARBA" id="ARBA00022989"/>
    </source>
</evidence>
<keyword evidence="5" id="KW-0375">Hydrogen ion transport</keyword>
<feature type="transmembrane region" description="Helical" evidence="9">
    <location>
        <begin position="6"/>
        <end position="24"/>
    </location>
</feature>
<dbReference type="AlphaFoldDB" id="H2B057"/>
<keyword evidence="3" id="KW-0813">Transport</keyword>
<gene>
    <name evidence="10" type="primary">KAFR0I02280</name>
    <name evidence="10" type="ORF">KAFR_0I02280</name>
</gene>
<evidence type="ECO:0000256" key="5">
    <source>
        <dbReference type="ARBA" id="ARBA00022781"/>
    </source>
</evidence>
<keyword evidence="6 9" id="KW-1133">Transmembrane helix</keyword>
<dbReference type="OrthoDB" id="1508846at2759"/>
<keyword evidence="7" id="KW-0406">Ion transport</keyword>